<dbReference type="AlphaFoldDB" id="A0A8D8CSL5"/>
<evidence type="ECO:0000313" key="1">
    <source>
        <dbReference type="EMBL" id="CAG6496615.1"/>
    </source>
</evidence>
<organism evidence="1">
    <name type="scientific">Culex pipiens</name>
    <name type="common">House mosquito</name>
    <dbReference type="NCBI Taxonomy" id="7175"/>
    <lineage>
        <taxon>Eukaryota</taxon>
        <taxon>Metazoa</taxon>
        <taxon>Ecdysozoa</taxon>
        <taxon>Arthropoda</taxon>
        <taxon>Hexapoda</taxon>
        <taxon>Insecta</taxon>
        <taxon>Pterygota</taxon>
        <taxon>Neoptera</taxon>
        <taxon>Endopterygota</taxon>
        <taxon>Diptera</taxon>
        <taxon>Nematocera</taxon>
        <taxon>Culicoidea</taxon>
        <taxon>Culicidae</taxon>
        <taxon>Culicinae</taxon>
        <taxon>Culicini</taxon>
        <taxon>Culex</taxon>
        <taxon>Culex</taxon>
    </lineage>
</organism>
<reference evidence="1" key="1">
    <citation type="submission" date="2021-05" db="EMBL/GenBank/DDBJ databases">
        <authorList>
            <person name="Alioto T."/>
            <person name="Alioto T."/>
            <person name="Gomez Garrido J."/>
        </authorList>
    </citation>
    <scope>NUCLEOTIDE SEQUENCE</scope>
</reference>
<sequence length="136" mass="16510">MSIGGQMKPIHRIRRSLVGQRHSGGNCRCFPKSGIFNHRRMDRHWWWHCLGRCVQRGNIHSIIRHSHIIRRQILAASIKRRQLRRSWSQLNDVTVARYRGPKGVGRRMWKVFIRIIFSLPVRRCWRNVDRRRRHHV</sequence>
<accession>A0A8D8CSL5</accession>
<name>A0A8D8CSL5_CULPI</name>
<proteinExistence type="predicted"/>
<dbReference type="EMBL" id="HBUE01131499">
    <property type="protein sequence ID" value="CAG6496615.1"/>
    <property type="molecule type" value="Transcribed_RNA"/>
</dbReference>
<protein>
    <submittedName>
        <fullName evidence="1">(northern house mosquito) hypothetical protein</fullName>
    </submittedName>
</protein>